<dbReference type="EMBL" id="CP012850">
    <property type="protein sequence ID" value="ALI36274.1"/>
    <property type="molecule type" value="Genomic_DNA"/>
</dbReference>
<dbReference type="KEGG" id="taa:NMY3_02073"/>
<name>A0A654LXP4_9ARCH</name>
<feature type="transmembrane region" description="Helical" evidence="1">
    <location>
        <begin position="40"/>
        <end position="61"/>
    </location>
</feature>
<evidence type="ECO:0000256" key="1">
    <source>
        <dbReference type="SAM" id="Phobius"/>
    </source>
</evidence>
<dbReference type="AlphaFoldDB" id="A0A654LXP4"/>
<organism evidence="2 3">
    <name type="scientific">Candidatus Nitrosocosmicus oleophilus</name>
    <dbReference type="NCBI Taxonomy" id="1353260"/>
    <lineage>
        <taxon>Archaea</taxon>
        <taxon>Nitrososphaerota</taxon>
        <taxon>Nitrososphaeria</taxon>
        <taxon>Nitrososphaerales</taxon>
        <taxon>Nitrososphaeraceae</taxon>
        <taxon>Candidatus Nitrosocosmicus</taxon>
    </lineage>
</organism>
<keyword evidence="1" id="KW-0472">Membrane</keyword>
<gene>
    <name evidence="2" type="ORF">NMY3_02073</name>
</gene>
<accession>A0A654LXP4</accession>
<dbReference type="PANTHER" id="PTHR38468">
    <property type="entry name" value="SLL0939 PROTEIN"/>
    <property type="match status" value="1"/>
</dbReference>
<evidence type="ECO:0000313" key="2">
    <source>
        <dbReference type="EMBL" id="ALI36274.1"/>
    </source>
</evidence>
<dbReference type="InterPro" id="IPR012427">
    <property type="entry name" value="DUF1622"/>
</dbReference>
<dbReference type="Pfam" id="PF07784">
    <property type="entry name" value="DUF1622"/>
    <property type="match status" value="1"/>
</dbReference>
<protein>
    <recommendedName>
        <fullName evidence="4">DUF1622 domain-containing protein</fullName>
    </recommendedName>
</protein>
<dbReference type="PANTHER" id="PTHR38468:SF1">
    <property type="entry name" value="SLL0939 PROTEIN"/>
    <property type="match status" value="1"/>
</dbReference>
<keyword evidence="1" id="KW-0812">Transmembrane</keyword>
<dbReference type="Proteomes" id="UP000058925">
    <property type="component" value="Chromosome"/>
</dbReference>
<evidence type="ECO:0000313" key="3">
    <source>
        <dbReference type="Proteomes" id="UP000058925"/>
    </source>
</evidence>
<keyword evidence="1" id="KW-1133">Transmembrane helix</keyword>
<sequence length="151" mass="17357">MEDKDTRISYIFLCLILKVFVLDPGEGSLAELITHLMEYVVLALEVVIAIFIIVIVSRTLFDLFKKYVTGFGKKQVLQQQQLYNSQIVTRMLRGLLYSLDFLIAVDILKTIMTPSQSELLYFLAIVVIRILLSWAMSKELEKSDPVNYNTD</sequence>
<feature type="transmembrane region" description="Helical" evidence="1">
    <location>
        <begin position="119"/>
        <end position="136"/>
    </location>
</feature>
<evidence type="ECO:0008006" key="4">
    <source>
        <dbReference type="Google" id="ProtNLM"/>
    </source>
</evidence>
<proteinExistence type="predicted"/>
<keyword evidence="3" id="KW-1185">Reference proteome</keyword>
<reference evidence="3" key="1">
    <citation type="submission" date="2015-10" db="EMBL/GenBank/DDBJ databases">
        <title>Niche specialization of a soil ammonia-oxidizing archaeon, Candidatus Nitrosocosmicus oleophilus.</title>
        <authorList>
            <person name="Jung M.-Y."/>
            <person name="Rhee S.-K."/>
        </authorList>
    </citation>
    <scope>NUCLEOTIDE SEQUENCE [LARGE SCALE GENOMIC DNA]</scope>
    <source>
        <strain evidence="3">MY3</strain>
    </source>
</reference>